<dbReference type="EMBL" id="BMDQ01000001">
    <property type="protein sequence ID" value="GGI56640.1"/>
    <property type="molecule type" value="Genomic_DNA"/>
</dbReference>
<dbReference type="InterPro" id="IPR037682">
    <property type="entry name" value="TonB_C"/>
</dbReference>
<dbReference type="Pfam" id="PF03544">
    <property type="entry name" value="TonB_C"/>
    <property type="match status" value="1"/>
</dbReference>
<evidence type="ECO:0000313" key="3">
    <source>
        <dbReference type="Proteomes" id="UP000624701"/>
    </source>
</evidence>
<sequence length="276" mass="31401">MKKIVLSFFLFISIFSFSQENKLKFNRPFVIFEGCDEAEDKERCYDIMLSEFFAKKLNTTELKERVFNEAKKDTVIVSSYLVYNELGSIVTNFSRISLPLKDSKKETLDIMEQLPSVKPVLDKYNNGVSEAVGSIYGFLLDRNNDKVVPILGYEPEVVPFAIIEKVPIYKGCDKNLSNEDLRKCMGSKISEIVIKNFKSKLAGRLRLSPGYVKIFVTFKINKDGKVIDIKARATHPKLADEAIRVIKKIPKMDAPGYQRGKAVIVPYTLPIMFAVD</sequence>
<dbReference type="RefSeq" id="WP_188373543.1">
    <property type="nucleotide sequence ID" value="NZ_BMDQ01000001.1"/>
</dbReference>
<gene>
    <name evidence="2" type="ORF">GCM10011444_09490</name>
</gene>
<protein>
    <recommendedName>
        <fullName evidence="1">TonB C-terminal domain-containing protein</fullName>
    </recommendedName>
</protein>
<dbReference type="Gene3D" id="3.30.1150.10">
    <property type="match status" value="1"/>
</dbReference>
<evidence type="ECO:0000259" key="1">
    <source>
        <dbReference type="Pfam" id="PF03544"/>
    </source>
</evidence>
<dbReference type="SUPFAM" id="SSF74653">
    <property type="entry name" value="TolA/TonB C-terminal domain"/>
    <property type="match status" value="1"/>
</dbReference>
<proteinExistence type="predicted"/>
<comment type="caution">
    <text evidence="2">The sequence shown here is derived from an EMBL/GenBank/DDBJ whole genome shotgun (WGS) entry which is preliminary data.</text>
</comment>
<feature type="domain" description="TonB C-terminal" evidence="1">
    <location>
        <begin position="214"/>
        <end position="274"/>
    </location>
</feature>
<accession>A0ABQ2BW58</accession>
<keyword evidence="3" id="KW-1185">Reference proteome</keyword>
<reference evidence="3" key="1">
    <citation type="journal article" date="2019" name="Int. J. Syst. Evol. Microbiol.">
        <title>The Global Catalogue of Microorganisms (GCM) 10K type strain sequencing project: providing services to taxonomists for standard genome sequencing and annotation.</title>
        <authorList>
            <consortium name="The Broad Institute Genomics Platform"/>
            <consortium name="The Broad Institute Genome Sequencing Center for Infectious Disease"/>
            <person name="Wu L."/>
            <person name="Ma J."/>
        </authorList>
    </citation>
    <scope>NUCLEOTIDE SEQUENCE [LARGE SCALE GENOMIC DNA]</scope>
    <source>
        <strain evidence="3">CCM 8681</strain>
    </source>
</reference>
<organism evidence="2 3">
    <name type="scientific">Winogradskyella haliclonae</name>
    <dbReference type="NCBI Taxonomy" id="2048558"/>
    <lineage>
        <taxon>Bacteria</taxon>
        <taxon>Pseudomonadati</taxon>
        <taxon>Bacteroidota</taxon>
        <taxon>Flavobacteriia</taxon>
        <taxon>Flavobacteriales</taxon>
        <taxon>Flavobacteriaceae</taxon>
        <taxon>Winogradskyella</taxon>
    </lineage>
</organism>
<evidence type="ECO:0000313" key="2">
    <source>
        <dbReference type="EMBL" id="GGI56640.1"/>
    </source>
</evidence>
<name>A0ABQ2BW58_9FLAO</name>
<dbReference type="Proteomes" id="UP000624701">
    <property type="component" value="Unassembled WGS sequence"/>
</dbReference>